<evidence type="ECO:0000256" key="9">
    <source>
        <dbReference type="ARBA" id="ARBA00023170"/>
    </source>
</evidence>
<gene>
    <name evidence="12" type="ORF">K7X08_009448</name>
</gene>
<dbReference type="PANTHER" id="PTHR27000:SF803">
    <property type="entry name" value="RECEPTOR-LIKE PROTEIN 45"/>
    <property type="match status" value="1"/>
</dbReference>
<keyword evidence="10" id="KW-0325">Glycoprotein</keyword>
<feature type="domain" description="Leucine-rich repeat-containing N-terminal plant-type" evidence="11">
    <location>
        <begin position="3"/>
        <end position="38"/>
    </location>
</feature>
<dbReference type="GO" id="GO:0050832">
    <property type="term" value="P:defense response to fungus"/>
    <property type="evidence" value="ECO:0007669"/>
    <property type="project" value="UniProtKB-ARBA"/>
</dbReference>
<dbReference type="InterPro" id="IPR013210">
    <property type="entry name" value="LRR_N_plant-typ"/>
</dbReference>
<dbReference type="PRINTS" id="PR00019">
    <property type="entry name" value="LEURICHRPT"/>
</dbReference>
<evidence type="ECO:0000256" key="1">
    <source>
        <dbReference type="ARBA" id="ARBA00004162"/>
    </source>
</evidence>
<evidence type="ECO:0000256" key="4">
    <source>
        <dbReference type="ARBA" id="ARBA00022692"/>
    </source>
</evidence>
<evidence type="ECO:0000313" key="13">
    <source>
        <dbReference type="Proteomes" id="UP001152561"/>
    </source>
</evidence>
<dbReference type="OrthoDB" id="1394818at2759"/>
<comment type="subcellular location">
    <subcellularLocation>
        <location evidence="1">Cell membrane</location>
        <topology evidence="1">Single-pass membrane protein</topology>
    </subcellularLocation>
    <subcellularLocation>
        <location evidence="2">Membrane</location>
        <topology evidence="2">Single-pass type I membrane protein</topology>
    </subcellularLocation>
</comment>
<dbReference type="PANTHER" id="PTHR27000">
    <property type="entry name" value="LEUCINE-RICH REPEAT RECEPTOR-LIKE PROTEIN KINASE FAMILY PROTEIN-RELATED"/>
    <property type="match status" value="1"/>
</dbReference>
<dbReference type="AlphaFoldDB" id="A0A9Q1MZC4"/>
<evidence type="ECO:0000256" key="7">
    <source>
        <dbReference type="ARBA" id="ARBA00022989"/>
    </source>
</evidence>
<dbReference type="SUPFAM" id="SSF52058">
    <property type="entry name" value="L domain-like"/>
    <property type="match status" value="1"/>
</dbReference>
<dbReference type="Pfam" id="PF08263">
    <property type="entry name" value="LRRNT_2"/>
    <property type="match status" value="1"/>
</dbReference>
<dbReference type="InterPro" id="IPR032675">
    <property type="entry name" value="LRR_dom_sf"/>
</dbReference>
<accession>A0A9Q1MZC4</accession>
<dbReference type="InterPro" id="IPR001611">
    <property type="entry name" value="Leu-rich_rpt"/>
</dbReference>
<evidence type="ECO:0000256" key="6">
    <source>
        <dbReference type="ARBA" id="ARBA00022737"/>
    </source>
</evidence>
<keyword evidence="6" id="KW-0677">Repeat</keyword>
<dbReference type="GO" id="GO:0005886">
    <property type="term" value="C:plasma membrane"/>
    <property type="evidence" value="ECO:0007669"/>
    <property type="project" value="UniProtKB-SubCell"/>
</dbReference>
<protein>
    <recommendedName>
        <fullName evidence="11">Leucine-rich repeat-containing N-terminal plant-type domain-containing protein</fullName>
    </recommendedName>
</protein>
<evidence type="ECO:0000256" key="8">
    <source>
        <dbReference type="ARBA" id="ARBA00023136"/>
    </source>
</evidence>
<comment type="caution">
    <text evidence="12">The sequence shown here is derived from an EMBL/GenBank/DDBJ whole genome shotgun (WGS) entry which is preliminary data.</text>
</comment>
<keyword evidence="13" id="KW-1185">Reference proteome</keyword>
<keyword evidence="3" id="KW-0433">Leucine-rich repeat</keyword>
<evidence type="ECO:0000259" key="11">
    <source>
        <dbReference type="Pfam" id="PF08263"/>
    </source>
</evidence>
<keyword evidence="4" id="KW-0812">Transmembrane</keyword>
<evidence type="ECO:0000313" key="12">
    <source>
        <dbReference type="EMBL" id="KAJ8572937.1"/>
    </source>
</evidence>
<proteinExistence type="predicted"/>
<evidence type="ECO:0000256" key="2">
    <source>
        <dbReference type="ARBA" id="ARBA00004479"/>
    </source>
</evidence>
<evidence type="ECO:0000256" key="3">
    <source>
        <dbReference type="ARBA" id="ARBA00022614"/>
    </source>
</evidence>
<organism evidence="12 13">
    <name type="scientific">Anisodus acutangulus</name>
    <dbReference type="NCBI Taxonomy" id="402998"/>
    <lineage>
        <taxon>Eukaryota</taxon>
        <taxon>Viridiplantae</taxon>
        <taxon>Streptophyta</taxon>
        <taxon>Embryophyta</taxon>
        <taxon>Tracheophyta</taxon>
        <taxon>Spermatophyta</taxon>
        <taxon>Magnoliopsida</taxon>
        <taxon>eudicotyledons</taxon>
        <taxon>Gunneridae</taxon>
        <taxon>Pentapetalae</taxon>
        <taxon>asterids</taxon>
        <taxon>lamiids</taxon>
        <taxon>Solanales</taxon>
        <taxon>Solanaceae</taxon>
        <taxon>Solanoideae</taxon>
        <taxon>Hyoscyameae</taxon>
        <taxon>Anisodus</taxon>
    </lineage>
</organism>
<dbReference type="Gene3D" id="3.80.10.10">
    <property type="entry name" value="Ribonuclease Inhibitor"/>
    <property type="match status" value="3"/>
</dbReference>
<keyword evidence="5" id="KW-0732">Signal</keyword>
<keyword evidence="7" id="KW-1133">Transmembrane helix</keyword>
<keyword evidence="8" id="KW-0472">Membrane</keyword>
<dbReference type="Proteomes" id="UP001152561">
    <property type="component" value="Unassembled WGS sequence"/>
</dbReference>
<evidence type="ECO:0000256" key="10">
    <source>
        <dbReference type="ARBA" id="ARBA00023180"/>
    </source>
</evidence>
<sequence length="344" mass="38579">MLLLQLRNNRTYDPELSPSLVKWNERIDCCGWQGVNCNGAGQVIGLDLTHEWFSGSINPLANLKFLSVIRLDENNLSAPFPEFFADFSNLTVLSLKSCNLIGQVHQKIFLVPTLQTIDLSENFKLEGTLPEFPSNGSIQCLLLGYTEFSGSLPESIGNLRMLSDVSFWSCNFTGEIISSNWYGLENLETLDFSDNSISGLIPPSFFSLPSLTDLRPNDNKFYGQIKELQNVTSPLTNLDLSGNNLAGPLPDFFFQLHNLSRLSLSFNNFSGTVKLCKFTKLKQLANLDLSHNRLSVDADISESDIALLPQLFVLRLASCNLRTVSFLKNNQFGFLRSVKQPYRR</sequence>
<keyword evidence="9" id="KW-0675">Receptor</keyword>
<reference evidence="13" key="1">
    <citation type="journal article" date="2023" name="Proc. Natl. Acad. Sci. U.S.A.">
        <title>Genomic and structural basis for evolution of tropane alkaloid biosynthesis.</title>
        <authorList>
            <person name="Wanga Y.-J."/>
            <person name="Taina T."/>
            <person name="Yua J.-Y."/>
            <person name="Lia J."/>
            <person name="Xua B."/>
            <person name="Chenc J."/>
            <person name="D'Auriad J.C."/>
            <person name="Huanga J.-P."/>
            <person name="Huanga S.-X."/>
        </authorList>
    </citation>
    <scope>NUCLEOTIDE SEQUENCE [LARGE SCALE GENOMIC DNA]</scope>
    <source>
        <strain evidence="13">cv. KIB-2019</strain>
    </source>
</reference>
<dbReference type="EMBL" id="JAJAGQ010000001">
    <property type="protein sequence ID" value="KAJ8572937.1"/>
    <property type="molecule type" value="Genomic_DNA"/>
</dbReference>
<dbReference type="PROSITE" id="PS51450">
    <property type="entry name" value="LRR"/>
    <property type="match status" value="1"/>
</dbReference>
<evidence type="ECO:0000256" key="5">
    <source>
        <dbReference type="ARBA" id="ARBA00022729"/>
    </source>
</evidence>
<name>A0A9Q1MZC4_9SOLA</name>
<dbReference type="Pfam" id="PF13855">
    <property type="entry name" value="LRR_8"/>
    <property type="match status" value="2"/>
</dbReference>